<evidence type="ECO:0008006" key="8">
    <source>
        <dbReference type="Google" id="ProtNLM"/>
    </source>
</evidence>
<sequence>MAQAQRYDFEDQFRLTPLKDNPDVFTNTYPLWSWPNLTRVAGSITLVQAARAGYCTVPDDYAMHGLQAHFLKPGLLETPMQYEVERIMTSQKFACRTVRVRQEGVIRAYLVLNFQNKAIDEKRPAPFDYMPSVDKETLRDVAKPIDPRLEDFNHSSSAAGPRMPPDWPSAPRGAQYPAIRTQRLSVSDEAEISERIYRCKLGIASPLSGPMAQILAIVFLSDLYTGDGPLTIQHFDFGAFSIGDLTKTPTKPCTTQWATLNHSLHFRKLDGWDACEDVLFEVKLRWAKGRRAVTQLTIRDKKGEVIATAEQEASLPSRRPNDATVLTSFAGLLCLHAGR</sequence>
<name>A0AAI8YYL0_9PEZI</name>
<dbReference type="EMBL" id="CAVMBE010000024">
    <property type="protein sequence ID" value="CAK4008881.1"/>
    <property type="molecule type" value="Genomic_DNA"/>
</dbReference>
<dbReference type="Proteomes" id="UP001296104">
    <property type="component" value="Unassembled WGS sequence"/>
</dbReference>
<keyword evidence="7" id="KW-1185">Reference proteome</keyword>
<reference evidence="6" key="1">
    <citation type="submission" date="2023-11" db="EMBL/GenBank/DDBJ databases">
        <authorList>
            <person name="Alioto T."/>
            <person name="Alioto T."/>
            <person name="Gomez Garrido J."/>
        </authorList>
    </citation>
    <scope>NUCLEOTIDE SEQUENCE</scope>
</reference>
<comment type="caution">
    <text evidence="6">The sequence shown here is derived from an EMBL/GenBank/DDBJ whole genome shotgun (WGS) entry which is preliminary data.</text>
</comment>
<dbReference type="GO" id="GO:0005782">
    <property type="term" value="C:peroxisomal matrix"/>
    <property type="evidence" value="ECO:0007669"/>
    <property type="project" value="UniProtKB-SubCell"/>
</dbReference>
<evidence type="ECO:0000256" key="2">
    <source>
        <dbReference type="ARBA" id="ARBA00022801"/>
    </source>
</evidence>
<dbReference type="Pfam" id="PF13622">
    <property type="entry name" value="4HBT_3"/>
    <property type="match status" value="1"/>
</dbReference>
<feature type="domain" description="Acyl-CoA thioesterase-like C-terminal" evidence="5">
    <location>
        <begin position="193"/>
        <end position="313"/>
    </location>
</feature>
<dbReference type="InterPro" id="IPR049449">
    <property type="entry name" value="TesB_ACOT8-like_N"/>
</dbReference>
<evidence type="ECO:0000313" key="7">
    <source>
        <dbReference type="Proteomes" id="UP001296104"/>
    </source>
</evidence>
<comment type="similarity">
    <text evidence="1">Belongs to the C/M/P thioester hydrolase family.</text>
</comment>
<dbReference type="GO" id="GO:0009062">
    <property type="term" value="P:fatty acid catabolic process"/>
    <property type="evidence" value="ECO:0007669"/>
    <property type="project" value="TreeGrafter"/>
</dbReference>
<protein>
    <recommendedName>
        <fullName evidence="8">Thioesterase-like superfamily-domain-containing protein</fullName>
    </recommendedName>
</protein>
<dbReference type="InterPro" id="IPR049450">
    <property type="entry name" value="ACOT8-like_C"/>
</dbReference>
<gene>
    <name evidence="6" type="ORF">LECACI_7A004377</name>
</gene>
<feature type="domain" description="Acyl-CoA thioesterase-like N-terminal HotDog" evidence="4">
    <location>
        <begin position="33"/>
        <end position="106"/>
    </location>
</feature>
<accession>A0AAI8YYL0</accession>
<evidence type="ECO:0000259" key="5">
    <source>
        <dbReference type="Pfam" id="PF20789"/>
    </source>
</evidence>
<dbReference type="PANTHER" id="PTHR11066">
    <property type="entry name" value="ACYL-COA THIOESTERASE"/>
    <property type="match status" value="1"/>
</dbReference>
<dbReference type="CDD" id="cd00556">
    <property type="entry name" value="Thioesterase_II"/>
    <property type="match status" value="1"/>
</dbReference>
<dbReference type="InterPro" id="IPR042171">
    <property type="entry name" value="Acyl-CoA_hotdog"/>
</dbReference>
<organism evidence="6 7">
    <name type="scientific">Lecanosticta acicola</name>
    <dbReference type="NCBI Taxonomy" id="111012"/>
    <lineage>
        <taxon>Eukaryota</taxon>
        <taxon>Fungi</taxon>
        <taxon>Dikarya</taxon>
        <taxon>Ascomycota</taxon>
        <taxon>Pezizomycotina</taxon>
        <taxon>Dothideomycetes</taxon>
        <taxon>Dothideomycetidae</taxon>
        <taxon>Mycosphaerellales</taxon>
        <taxon>Mycosphaerellaceae</taxon>
        <taxon>Lecanosticta</taxon>
    </lineage>
</organism>
<proteinExistence type="inferred from homology"/>
<dbReference type="InterPro" id="IPR003703">
    <property type="entry name" value="Acyl_CoA_thio"/>
</dbReference>
<dbReference type="Gene3D" id="2.40.160.210">
    <property type="entry name" value="Acyl-CoA thioesterase, double hotdog domain"/>
    <property type="match status" value="1"/>
</dbReference>
<feature type="region of interest" description="Disordered" evidence="3">
    <location>
        <begin position="152"/>
        <end position="173"/>
    </location>
</feature>
<dbReference type="AlphaFoldDB" id="A0AAI8YYL0"/>
<dbReference type="SUPFAM" id="SSF54637">
    <property type="entry name" value="Thioesterase/thiol ester dehydrase-isomerase"/>
    <property type="match status" value="2"/>
</dbReference>
<evidence type="ECO:0000256" key="1">
    <source>
        <dbReference type="ARBA" id="ARBA00006538"/>
    </source>
</evidence>
<keyword evidence="2" id="KW-0378">Hydrolase</keyword>
<dbReference type="CDD" id="cd03445">
    <property type="entry name" value="Thioesterase_II_repeat2"/>
    <property type="match status" value="1"/>
</dbReference>
<dbReference type="Pfam" id="PF20789">
    <property type="entry name" value="4HBT_3C"/>
    <property type="match status" value="1"/>
</dbReference>
<evidence type="ECO:0000256" key="3">
    <source>
        <dbReference type="SAM" id="MobiDB-lite"/>
    </source>
</evidence>
<dbReference type="PANTHER" id="PTHR11066:SF34">
    <property type="entry name" value="ACYL-COENZYME A THIOESTERASE 8"/>
    <property type="match status" value="1"/>
</dbReference>
<dbReference type="GO" id="GO:0006637">
    <property type="term" value="P:acyl-CoA metabolic process"/>
    <property type="evidence" value="ECO:0007669"/>
    <property type="project" value="InterPro"/>
</dbReference>
<dbReference type="GO" id="GO:0047617">
    <property type="term" value="F:fatty acyl-CoA hydrolase activity"/>
    <property type="evidence" value="ECO:0007669"/>
    <property type="project" value="InterPro"/>
</dbReference>
<evidence type="ECO:0000259" key="4">
    <source>
        <dbReference type="Pfam" id="PF13622"/>
    </source>
</evidence>
<evidence type="ECO:0000313" key="6">
    <source>
        <dbReference type="EMBL" id="CAK4008881.1"/>
    </source>
</evidence>
<dbReference type="InterPro" id="IPR029069">
    <property type="entry name" value="HotDog_dom_sf"/>
</dbReference>